<dbReference type="Pfam" id="PF21074">
    <property type="entry name" value="GDH_C"/>
    <property type="match status" value="1"/>
</dbReference>
<dbReference type="InterPro" id="IPR049056">
    <property type="entry name" value="NAD_Glu_DH_HM3"/>
</dbReference>
<dbReference type="InterPro" id="IPR036291">
    <property type="entry name" value="NAD(P)-bd_dom_sf"/>
</dbReference>
<dbReference type="InterPro" id="IPR049058">
    <property type="entry name" value="NAD_Glu_DH_HM2"/>
</dbReference>
<name>A0ABX1GJS4_9GAMM</name>
<feature type="domain" description="NAD-glutamate dehydrogenase ACT2" evidence="5">
    <location>
        <begin position="396"/>
        <end position="483"/>
    </location>
</feature>
<sequence length="1609" mass="182987">MSKQSVRQQLVKRVLRIANERLEGEEAALFCRFVEQVIHVHPDEGQLSWDSESNFGVFYGLYRFSRQRKANTSLFKVFNPELETDGWLCRHTVIYYCQQDMPFLVDSLRIALNRQQLNIHLFESALMWVKRDRSGALQQVSGRGTRAVRCESVGYILVDACNDKAQLSRITATLQQAFSDVALVVNDFEPMTARMDRSIEELSGRLGEDSEEVAFLRWLRGGNFTFLGMSDFALADNDSSIVELGDKQLGLMKRRAPLERVPLAELCEGFSEFYRESPALAFTKTSQKCTVHRYVYADYIIVKRFSAEGEVLGETRILGLYTAGMYYRSVYSIPLLRSKANWLLEHSQLDGASHNGKTFQLMVERHPRDELIQADSRALLQTLLGVWKIYERRAVRLFTRIDRFEKFVSCIVYLPREAVKMERQIEALLAEAIGSDDCEISTQFLSESVLARIHLVYRVSTRNFRQLDVEALETEILELSRDWGRRFAEVCMERMGEEQGRRQANLYQEAFPAAYKERFSPWLAVNDVELCNQLHGRDDISISLFHEIGANEGTLRLKLFHREVSLPLSDILPLLENLGSRVIVEHPYKICPAGESDIWMHDFALEHDVGKGQSINLAAVRETYQDALRAVWQGKAENDSFNRLVFGARLDWRSVALIRAYARYLKQLGTLFSMDFIASVLCAHVDITRDLMALFRCLFDPRRAGQKNTDKVLKLRQRILDALDEVQNLNEDQVIRQYLASMEATLRTNFFQQDSSGQYRECIALKINTRQLDFAPEPRPEFEVFVFSPRVEGVHLRGGKVARGGIRWSDRLEDFRTEILGLVKAQQVKNAVIVPTGAKGGFVARRAAAMDTREELFAEGVACYKLFIGSLLDITDNRVGNTVKHPKGVVCRDDDDPYLVVAADKGTASFSDIANDIAIDYGFWLGDAFASGGSNGYDHKAMGITAKGAWVAVQRHFRELNVNVQEDDFSVIGIGDMGGDVFGNGMLLSRHIKLQAAFNHLHIFIDPDPDPERSWQERKRLFDRPRSSWADYNTELISAGGGVFSRSAKQIPLSPQMQALLDCEDSSLAPNALVRRLLQARVDLIWNGGIGTYVKASDESHAEVGDRANDMLRVSGKELRCRVFGEGGNLGMTQLGRMEYCRQGGICNTDFIDNSAGVDCSDHEVNIKILLNARLEAEDLTVKQRNQLLADMTDDVAELVLYNNYRQTLAISLARHRRDKHHHDYLRFIEYLEDSGKLARELEFLPDNETIKALHSEGLSWTRPELSLLVSYAKVLLKEQLLDVAESPDPWIQRRVFEAFPERLREQYRDGILDHRLHREIIATQLANDMVNVMGFSYYLRQDLSVGTTAESTAKAFVTVMELFDLDSLWRQIENLDYKVSSETQYELFHQVMRLGRRCTRWFLRNRHDLEPDQLITSMKGDFDTLLPVLGQYPQGDWGASWQLLHQQWMDTGVPEGLASQVASFDACFLLPGCVSSAQRVECPAPVFTALVFELMSELAMDWAIQKLIDWQPDGRWQDLARESYVDNLEAIVRQLAVGLIQASSAVGEIEVAALLGRWRDHNAPRLRRYLSTINSLRAAATQDLAIFTVVLRELQDLVDASLSDSGAT</sequence>
<feature type="domain" description="NAD-glutamate dehydrogenase ACT3" evidence="6">
    <location>
        <begin position="540"/>
        <end position="615"/>
    </location>
</feature>
<dbReference type="Proteomes" id="UP000765845">
    <property type="component" value="Unassembled WGS sequence"/>
</dbReference>
<dbReference type="InterPro" id="IPR046346">
    <property type="entry name" value="Aminoacid_DH-like_N_sf"/>
</dbReference>
<feature type="domain" description="NAD-glutamate dehydrogenase catalytic" evidence="2">
    <location>
        <begin position="719"/>
        <end position="1213"/>
    </location>
</feature>
<dbReference type="EMBL" id="JAAWWK010000008">
    <property type="protein sequence ID" value="NKI19465.1"/>
    <property type="molecule type" value="Genomic_DNA"/>
</dbReference>
<dbReference type="SUPFAM" id="SSF53223">
    <property type="entry name" value="Aminoacid dehydrogenase-like, N-terminal domain"/>
    <property type="match status" value="1"/>
</dbReference>
<organism evidence="7 8">
    <name type="scientific">Spongiibacter thalassae</name>
    <dbReference type="NCBI Taxonomy" id="2721624"/>
    <lineage>
        <taxon>Bacteria</taxon>
        <taxon>Pseudomonadati</taxon>
        <taxon>Pseudomonadota</taxon>
        <taxon>Gammaproteobacteria</taxon>
        <taxon>Cellvibrionales</taxon>
        <taxon>Spongiibacteraceae</taxon>
        <taxon>Spongiibacter</taxon>
    </lineage>
</organism>
<accession>A0ABX1GJS4</accession>
<evidence type="ECO:0000259" key="5">
    <source>
        <dbReference type="Pfam" id="PF21076"/>
    </source>
</evidence>
<dbReference type="InterPro" id="IPR049059">
    <property type="entry name" value="NAD_Glu_DH_HM1"/>
</dbReference>
<protein>
    <submittedName>
        <fullName evidence="7">NAD-glutamate dehydrogenase</fullName>
    </submittedName>
</protein>
<dbReference type="InterPro" id="IPR049064">
    <property type="entry name" value="NAD_Glu_DH_ACT3"/>
</dbReference>
<evidence type="ECO:0000313" key="8">
    <source>
        <dbReference type="Proteomes" id="UP000765845"/>
    </source>
</evidence>
<evidence type="ECO:0000259" key="4">
    <source>
        <dbReference type="Pfam" id="PF21075"/>
    </source>
</evidence>
<dbReference type="Pfam" id="PF21076">
    <property type="entry name" value="GDH_ACT2"/>
    <property type="match status" value="1"/>
</dbReference>
<dbReference type="Pfam" id="PF21077">
    <property type="entry name" value="GDH_ACT3"/>
    <property type="match status" value="1"/>
</dbReference>
<dbReference type="InterPro" id="IPR007780">
    <property type="entry name" value="NAD_Glu_DH_bac"/>
</dbReference>
<dbReference type="PANTHER" id="PTHR43403:SF1">
    <property type="entry name" value="NAD-SPECIFIC GLUTAMATE DEHYDROGENASE"/>
    <property type="match status" value="1"/>
</dbReference>
<evidence type="ECO:0000259" key="3">
    <source>
        <dbReference type="Pfam" id="PF21074"/>
    </source>
</evidence>
<evidence type="ECO:0000259" key="6">
    <source>
        <dbReference type="Pfam" id="PF21077"/>
    </source>
</evidence>
<evidence type="ECO:0000259" key="2">
    <source>
        <dbReference type="Pfam" id="PF05088"/>
    </source>
</evidence>
<keyword evidence="8" id="KW-1185">Reference proteome</keyword>
<dbReference type="InterPro" id="IPR048381">
    <property type="entry name" value="GDH_C"/>
</dbReference>
<feature type="domain" description="NAD-specific glutamate dehydrogenase C-terminal" evidence="3">
    <location>
        <begin position="1262"/>
        <end position="1596"/>
    </location>
</feature>
<keyword evidence="1" id="KW-0560">Oxidoreductase</keyword>
<feature type="domain" description="NAD-glutamate dehydrogenase N-terminal ACT1" evidence="4">
    <location>
        <begin position="33"/>
        <end position="174"/>
    </location>
</feature>
<dbReference type="Pfam" id="PF21073">
    <property type="entry name" value="GDH_HM1"/>
    <property type="match status" value="1"/>
</dbReference>
<dbReference type="InterPro" id="IPR028971">
    <property type="entry name" value="NAD-GDH_cat"/>
</dbReference>
<dbReference type="InterPro" id="IPR049062">
    <property type="entry name" value="NAD_Glu_DH_ACT2"/>
</dbReference>
<proteinExistence type="predicted"/>
<reference evidence="7 8" key="1">
    <citation type="submission" date="2020-04" db="EMBL/GenBank/DDBJ databases">
        <authorList>
            <person name="Yoon J."/>
        </authorList>
    </citation>
    <scope>NUCLEOTIDE SEQUENCE [LARGE SCALE GENOMIC DNA]</scope>
    <source>
        <strain evidence="7 8">KMU-166</strain>
    </source>
</reference>
<gene>
    <name evidence="7" type="ORF">HCU74_18820</name>
</gene>
<dbReference type="Pfam" id="PF21078">
    <property type="entry name" value="GDH_HM3"/>
    <property type="match status" value="1"/>
</dbReference>
<dbReference type="Pfam" id="PF21075">
    <property type="entry name" value="GDH_ACT1"/>
    <property type="match status" value="1"/>
</dbReference>
<dbReference type="SUPFAM" id="SSF51735">
    <property type="entry name" value="NAD(P)-binding Rossmann-fold domains"/>
    <property type="match status" value="1"/>
</dbReference>
<dbReference type="Pfam" id="PF21079">
    <property type="entry name" value="GDH_HM2"/>
    <property type="match status" value="1"/>
</dbReference>
<dbReference type="RefSeq" id="WP_168451980.1">
    <property type="nucleotide sequence ID" value="NZ_JAAWWK010000008.1"/>
</dbReference>
<evidence type="ECO:0000313" key="7">
    <source>
        <dbReference type="EMBL" id="NKI19465.1"/>
    </source>
</evidence>
<comment type="caution">
    <text evidence="7">The sequence shown here is derived from an EMBL/GenBank/DDBJ whole genome shotgun (WGS) entry which is preliminary data.</text>
</comment>
<evidence type="ECO:0000256" key="1">
    <source>
        <dbReference type="ARBA" id="ARBA00023002"/>
    </source>
</evidence>
<dbReference type="Pfam" id="PF05088">
    <property type="entry name" value="Bac_GDH_CD"/>
    <property type="match status" value="1"/>
</dbReference>
<dbReference type="InterPro" id="IPR024727">
    <property type="entry name" value="NAD_Glu_DH_N_ACT1"/>
</dbReference>
<dbReference type="PANTHER" id="PTHR43403">
    <property type="entry name" value="NAD-SPECIFIC GLUTAMATE DEHYDROGENASE"/>
    <property type="match status" value="1"/>
</dbReference>
<dbReference type="PIRSF" id="PIRSF036761">
    <property type="entry name" value="GDH_Mll4104"/>
    <property type="match status" value="1"/>
</dbReference>